<evidence type="ECO:0000256" key="1">
    <source>
        <dbReference type="ARBA" id="ARBA00022801"/>
    </source>
</evidence>
<dbReference type="PANTHER" id="PTHR35561:SF1">
    <property type="entry name" value="RNA 2',3'-CYCLIC PHOSPHODIESTERASE"/>
    <property type="match status" value="1"/>
</dbReference>
<evidence type="ECO:0000313" key="5">
    <source>
        <dbReference type="Proteomes" id="UP000077412"/>
    </source>
</evidence>
<sequence length="186" mass="21981">MERHLFVALQLQADVKSTLDQMCQEIKKEHSFKTWVHPDDYHITLAFLGKAARDQLMILNPLLQETVQKYEAFALNINHFGFFGNKENPRIFWTGVEEQVKLYNLQKQVAFACRQADFTLEKRSYSPHITLARKHLDSSALPVDSEKWWDIYGREIQFLAENVVLYETHFEKQPKYQIVQSFSLTR</sequence>
<dbReference type="InterPro" id="IPR009097">
    <property type="entry name" value="Cyclic_Pdiesterase"/>
</dbReference>
<comment type="function">
    <text evidence="2">Hydrolyzes RNA 2',3'-cyclic phosphodiester to an RNA 2'-phosphomonoester.</text>
</comment>
<feature type="active site" description="Proton acceptor" evidence="2">
    <location>
        <position position="128"/>
    </location>
</feature>
<keyword evidence="4" id="KW-0436">Ligase</keyword>
<dbReference type="InterPro" id="IPR004175">
    <property type="entry name" value="RNA_CPDase"/>
</dbReference>
<keyword evidence="1 2" id="KW-0378">Hydrolase</keyword>
<dbReference type="GO" id="GO:0004113">
    <property type="term" value="F:2',3'-cyclic-nucleotide 3'-phosphodiesterase activity"/>
    <property type="evidence" value="ECO:0007669"/>
    <property type="project" value="InterPro"/>
</dbReference>
<protein>
    <recommendedName>
        <fullName evidence="2">RNA 2',3'-cyclic phosphodiesterase</fullName>
        <shortName evidence="2">RNA 2',3'-CPDase</shortName>
        <ecNumber evidence="2">3.1.4.58</ecNumber>
    </recommendedName>
</protein>
<evidence type="ECO:0000256" key="2">
    <source>
        <dbReference type="HAMAP-Rule" id="MF_01940"/>
    </source>
</evidence>
<dbReference type="SUPFAM" id="SSF55144">
    <property type="entry name" value="LigT-like"/>
    <property type="match status" value="1"/>
</dbReference>
<dbReference type="InterPro" id="IPR014051">
    <property type="entry name" value="Phosphoesterase_HXTX"/>
</dbReference>
<feature type="domain" description="Phosphoesterase HXTX" evidence="3">
    <location>
        <begin position="11"/>
        <end position="93"/>
    </location>
</feature>
<dbReference type="GO" id="GO:0008664">
    <property type="term" value="F:RNA 2',3'-cyclic 3'-phosphodiesterase activity"/>
    <property type="evidence" value="ECO:0007669"/>
    <property type="project" value="UniProtKB-EC"/>
</dbReference>
<dbReference type="Pfam" id="PF02834">
    <property type="entry name" value="LigT_PEase"/>
    <property type="match status" value="1"/>
</dbReference>
<dbReference type="EC" id="3.1.4.58" evidence="2"/>
<evidence type="ECO:0000259" key="3">
    <source>
        <dbReference type="Pfam" id="PF02834"/>
    </source>
</evidence>
<keyword evidence="5" id="KW-1185">Reference proteome</keyword>
<dbReference type="KEGG" id="far:ABE41_014720"/>
<reference evidence="4 5" key="1">
    <citation type="submission" date="2016-08" db="EMBL/GenBank/DDBJ databases">
        <title>Complete genome sequence of Fictibacillus arsenicus G25-54, a strain with toxicity to nematodes and a potential arsenic-resistance activity.</title>
        <authorList>
            <person name="Zheng Z."/>
        </authorList>
    </citation>
    <scope>NUCLEOTIDE SEQUENCE [LARGE SCALE GENOMIC DNA]</scope>
    <source>
        <strain evidence="4 5">G25-54</strain>
    </source>
</reference>
<dbReference type="RefSeq" id="WP_066291803.1">
    <property type="nucleotide sequence ID" value="NZ_CP016761.1"/>
</dbReference>
<dbReference type="AlphaFoldDB" id="A0A1B1Z7D7"/>
<dbReference type="PANTHER" id="PTHR35561">
    <property type="entry name" value="RNA 2',3'-CYCLIC PHOSPHODIESTERASE"/>
    <property type="match status" value="1"/>
</dbReference>
<evidence type="ECO:0000313" key="4">
    <source>
        <dbReference type="EMBL" id="ANX13259.1"/>
    </source>
</evidence>
<comment type="similarity">
    <text evidence="2">Belongs to the 2H phosphoesterase superfamily. ThpR family.</text>
</comment>
<dbReference type="Gene3D" id="3.90.1140.10">
    <property type="entry name" value="Cyclic phosphodiesterase"/>
    <property type="match status" value="1"/>
</dbReference>
<dbReference type="EMBL" id="CP016761">
    <property type="protein sequence ID" value="ANX13259.1"/>
    <property type="molecule type" value="Genomic_DNA"/>
</dbReference>
<dbReference type="NCBIfam" id="TIGR02258">
    <property type="entry name" value="2_5_ligase"/>
    <property type="match status" value="1"/>
</dbReference>
<dbReference type="HAMAP" id="MF_01940">
    <property type="entry name" value="RNA_CPDase"/>
    <property type="match status" value="1"/>
</dbReference>
<feature type="short sequence motif" description="HXTX 2" evidence="2">
    <location>
        <begin position="128"/>
        <end position="131"/>
    </location>
</feature>
<dbReference type="GO" id="GO:0016874">
    <property type="term" value="F:ligase activity"/>
    <property type="evidence" value="ECO:0007669"/>
    <property type="project" value="UniProtKB-KW"/>
</dbReference>
<feature type="active site" description="Proton donor" evidence="2">
    <location>
        <position position="42"/>
    </location>
</feature>
<accession>A0A1B1Z7D7</accession>
<dbReference type="STRING" id="255247.ABE41_014720"/>
<dbReference type="Proteomes" id="UP000077412">
    <property type="component" value="Chromosome"/>
</dbReference>
<comment type="catalytic activity">
    <reaction evidence="2">
        <text>a 3'-end 2',3'-cyclophospho-ribonucleotide-RNA + H2O = a 3'-end 2'-phospho-ribonucleotide-RNA + H(+)</text>
        <dbReference type="Rhea" id="RHEA:11828"/>
        <dbReference type="Rhea" id="RHEA-COMP:10464"/>
        <dbReference type="Rhea" id="RHEA-COMP:17353"/>
        <dbReference type="ChEBI" id="CHEBI:15377"/>
        <dbReference type="ChEBI" id="CHEBI:15378"/>
        <dbReference type="ChEBI" id="CHEBI:83064"/>
        <dbReference type="ChEBI" id="CHEBI:173113"/>
        <dbReference type="EC" id="3.1.4.58"/>
    </reaction>
</comment>
<organism evidence="4 5">
    <name type="scientific">Fictibacillus arsenicus</name>
    <dbReference type="NCBI Taxonomy" id="255247"/>
    <lineage>
        <taxon>Bacteria</taxon>
        <taxon>Bacillati</taxon>
        <taxon>Bacillota</taxon>
        <taxon>Bacilli</taxon>
        <taxon>Bacillales</taxon>
        <taxon>Fictibacillaceae</taxon>
        <taxon>Fictibacillus</taxon>
    </lineage>
</organism>
<proteinExistence type="inferred from homology"/>
<feature type="short sequence motif" description="HXTX 1" evidence="2">
    <location>
        <begin position="42"/>
        <end position="45"/>
    </location>
</feature>
<dbReference type="OrthoDB" id="9789350at2"/>
<gene>
    <name evidence="4" type="ORF">ABE41_014720</name>
</gene>
<name>A0A1B1Z7D7_9BACL</name>